<evidence type="ECO:0000256" key="1">
    <source>
        <dbReference type="SAM" id="MobiDB-lite"/>
    </source>
</evidence>
<gene>
    <name evidence="2" type="ORF">SDC9_153547</name>
</gene>
<feature type="region of interest" description="Disordered" evidence="1">
    <location>
        <begin position="32"/>
        <end position="59"/>
    </location>
</feature>
<dbReference type="AlphaFoldDB" id="A0A645EW78"/>
<accession>A0A645EW78</accession>
<feature type="compositionally biased region" description="Polar residues" evidence="1">
    <location>
        <begin position="32"/>
        <end position="41"/>
    </location>
</feature>
<protein>
    <submittedName>
        <fullName evidence="2">Uncharacterized protein</fullName>
    </submittedName>
</protein>
<sequence length="152" mass="16940">MIGTRDFLRIARQISSPGMSGSIKSSMTSEMFSRASTSNASRPLHARNTRKPLLSRKASRTSRILGSSSTARILICSLFTLVTFCSFPRFAANENGKPGLRLPRGLTPFYTLFTLSQRASAAYPPLSFCRQHPPSLWQIPSPPRSRDPRRPR</sequence>
<feature type="compositionally biased region" description="Basic residues" evidence="1">
    <location>
        <begin position="44"/>
        <end position="59"/>
    </location>
</feature>
<organism evidence="2">
    <name type="scientific">bioreactor metagenome</name>
    <dbReference type="NCBI Taxonomy" id="1076179"/>
    <lineage>
        <taxon>unclassified sequences</taxon>
        <taxon>metagenomes</taxon>
        <taxon>ecological metagenomes</taxon>
    </lineage>
</organism>
<comment type="caution">
    <text evidence="2">The sequence shown here is derived from an EMBL/GenBank/DDBJ whole genome shotgun (WGS) entry which is preliminary data.</text>
</comment>
<name>A0A645EW78_9ZZZZ</name>
<reference evidence="2" key="1">
    <citation type="submission" date="2019-08" db="EMBL/GenBank/DDBJ databases">
        <authorList>
            <person name="Kucharzyk K."/>
            <person name="Murdoch R.W."/>
            <person name="Higgins S."/>
            <person name="Loffler F."/>
        </authorList>
    </citation>
    <scope>NUCLEOTIDE SEQUENCE</scope>
</reference>
<dbReference type="EMBL" id="VSSQ01052194">
    <property type="protein sequence ID" value="MPN06291.1"/>
    <property type="molecule type" value="Genomic_DNA"/>
</dbReference>
<proteinExistence type="predicted"/>
<evidence type="ECO:0000313" key="2">
    <source>
        <dbReference type="EMBL" id="MPN06291.1"/>
    </source>
</evidence>